<name>A0A7J7IME6_9RHOD</name>
<sequence>MSKWETNLKRLRLKRAIREPHNEDIRVLERNTLQPAAQNMIVSLSSEYCFVYDNEHLGPNLDLYLSFRSWDGDKFTCCCFVLPVLGAAERAWLERHVPPSARSQATPETLLVVGGQSGRIRVLSVAEATEVLVLSHENGAPLSAEEALTKVKLVSGRSEMSIRSLSAHPSREGVFSSASGASVCVWQLLRDHRAVQLLYRIRTEMTASLALSTADLLFVASQKPAEIREWSLKLEVPGPSLEGPDRGDSEETLEPKTISDAESRLLATLSGTADVLRCGPRGLVVKSADALRYLAYSDGADLWKRLGKKESLLKLPAGTMCGASIDIAIDEGLANTDVDPGLVCVGTENGAIHVYRLENGEKVVSVSVPRLRHQMGGCAFGRNGESLVAAHAHLLYRFTSLAEDSASTESLTKSD</sequence>
<gene>
    <name evidence="1" type="ORF">F1559_004687</name>
</gene>
<dbReference type="InterPro" id="IPR036322">
    <property type="entry name" value="WD40_repeat_dom_sf"/>
</dbReference>
<protein>
    <submittedName>
        <fullName evidence="1">Uncharacterized protein</fullName>
    </submittedName>
</protein>
<organism evidence="1 2">
    <name type="scientific">Cyanidiococcus yangmingshanensis</name>
    <dbReference type="NCBI Taxonomy" id="2690220"/>
    <lineage>
        <taxon>Eukaryota</taxon>
        <taxon>Rhodophyta</taxon>
        <taxon>Bangiophyceae</taxon>
        <taxon>Cyanidiales</taxon>
        <taxon>Cyanidiaceae</taxon>
        <taxon>Cyanidiococcus</taxon>
    </lineage>
</organism>
<keyword evidence="2" id="KW-1185">Reference proteome</keyword>
<accession>A0A7J7IME6</accession>
<dbReference type="InterPro" id="IPR015943">
    <property type="entry name" value="WD40/YVTN_repeat-like_dom_sf"/>
</dbReference>
<dbReference type="OrthoDB" id="7318948at2759"/>
<reference evidence="1 2" key="1">
    <citation type="journal article" date="2020" name="J. Phycol.">
        <title>Comparative genome analysis reveals Cyanidiococcus gen. nov., a new extremophilic red algal genus sister to Cyanidioschyzon (Cyanidioschyzonaceae, Rhodophyta).</title>
        <authorList>
            <person name="Liu S.-L."/>
            <person name="Chiang Y.-R."/>
            <person name="Yoon H.S."/>
            <person name="Fu H.-Y."/>
        </authorList>
    </citation>
    <scope>NUCLEOTIDE SEQUENCE [LARGE SCALE GENOMIC DNA]</scope>
    <source>
        <strain evidence="1 2">THAL066</strain>
    </source>
</reference>
<dbReference type="SUPFAM" id="SSF50978">
    <property type="entry name" value="WD40 repeat-like"/>
    <property type="match status" value="1"/>
</dbReference>
<evidence type="ECO:0000313" key="2">
    <source>
        <dbReference type="Proteomes" id="UP000530660"/>
    </source>
</evidence>
<evidence type="ECO:0000313" key="1">
    <source>
        <dbReference type="EMBL" id="KAF6004282.1"/>
    </source>
</evidence>
<proteinExistence type="predicted"/>
<dbReference type="Gene3D" id="2.130.10.10">
    <property type="entry name" value="YVTN repeat-like/Quinoprotein amine dehydrogenase"/>
    <property type="match status" value="1"/>
</dbReference>
<dbReference type="AlphaFoldDB" id="A0A7J7IME6"/>
<dbReference type="EMBL" id="VWRR01000004">
    <property type="protein sequence ID" value="KAF6004282.1"/>
    <property type="molecule type" value="Genomic_DNA"/>
</dbReference>
<dbReference type="Proteomes" id="UP000530660">
    <property type="component" value="Unassembled WGS sequence"/>
</dbReference>
<comment type="caution">
    <text evidence="1">The sequence shown here is derived from an EMBL/GenBank/DDBJ whole genome shotgun (WGS) entry which is preliminary data.</text>
</comment>